<dbReference type="Proteomes" id="UP001500711">
    <property type="component" value="Unassembled WGS sequence"/>
</dbReference>
<feature type="compositionally biased region" description="Polar residues" evidence="1">
    <location>
        <begin position="18"/>
        <end position="44"/>
    </location>
</feature>
<reference evidence="3" key="1">
    <citation type="journal article" date="2019" name="Int. J. Syst. Evol. Microbiol.">
        <title>The Global Catalogue of Microorganisms (GCM) 10K type strain sequencing project: providing services to taxonomists for standard genome sequencing and annotation.</title>
        <authorList>
            <consortium name="The Broad Institute Genomics Platform"/>
            <consortium name="The Broad Institute Genome Sequencing Center for Infectious Disease"/>
            <person name="Wu L."/>
            <person name="Ma J."/>
        </authorList>
    </citation>
    <scope>NUCLEOTIDE SEQUENCE [LARGE SCALE GENOMIC DNA]</scope>
    <source>
        <strain evidence="3">JCM 17494</strain>
    </source>
</reference>
<sequence>MGLDTSLGETGPPRSPQIVGNTVPGDTNRCSRNQTGRPSGTSATRTWRCHSILGITVCDRSEVQADAVGGCLVPRPLPGVAPSEVTVSAATVSAGRITISAYITHGPSPATPQTPVRWFTPTPTAPPTTWLS</sequence>
<keyword evidence="3" id="KW-1185">Reference proteome</keyword>
<comment type="caution">
    <text evidence="2">The sequence shown here is derived from an EMBL/GenBank/DDBJ whole genome shotgun (WGS) entry which is preliminary data.</text>
</comment>
<evidence type="ECO:0000313" key="2">
    <source>
        <dbReference type="EMBL" id="GAA3685546.1"/>
    </source>
</evidence>
<name>A0ABP7CAM5_9PSEU</name>
<evidence type="ECO:0000313" key="3">
    <source>
        <dbReference type="Proteomes" id="UP001500711"/>
    </source>
</evidence>
<dbReference type="EMBL" id="BAABBE010000051">
    <property type="protein sequence ID" value="GAA3685546.1"/>
    <property type="molecule type" value="Genomic_DNA"/>
</dbReference>
<gene>
    <name evidence="2" type="ORF">GCM10022267_85420</name>
</gene>
<proteinExistence type="predicted"/>
<feature type="region of interest" description="Disordered" evidence="1">
    <location>
        <begin position="106"/>
        <end position="132"/>
    </location>
</feature>
<accession>A0ABP7CAM5</accession>
<evidence type="ECO:0000256" key="1">
    <source>
        <dbReference type="SAM" id="MobiDB-lite"/>
    </source>
</evidence>
<organism evidence="2 3">
    <name type="scientific">Lentzea roselyniae</name>
    <dbReference type="NCBI Taxonomy" id="531940"/>
    <lineage>
        <taxon>Bacteria</taxon>
        <taxon>Bacillati</taxon>
        <taxon>Actinomycetota</taxon>
        <taxon>Actinomycetes</taxon>
        <taxon>Pseudonocardiales</taxon>
        <taxon>Pseudonocardiaceae</taxon>
        <taxon>Lentzea</taxon>
    </lineage>
</organism>
<protein>
    <submittedName>
        <fullName evidence="2">Uncharacterized protein</fullName>
    </submittedName>
</protein>
<feature type="region of interest" description="Disordered" evidence="1">
    <location>
        <begin position="1"/>
        <end position="44"/>
    </location>
</feature>